<dbReference type="RefSeq" id="XP_001884251.1">
    <property type="nucleotide sequence ID" value="XM_001884216.1"/>
</dbReference>
<dbReference type="InParanoid" id="B0DK14"/>
<accession>B0DK14</accession>
<name>B0DK14_LACBS</name>
<evidence type="ECO:0000313" key="1">
    <source>
        <dbReference type="EMBL" id="EDR04861.1"/>
    </source>
</evidence>
<organism evidence="2">
    <name type="scientific">Laccaria bicolor (strain S238N-H82 / ATCC MYA-4686)</name>
    <name type="common">Bicoloured deceiver</name>
    <name type="synonym">Laccaria laccata var. bicolor</name>
    <dbReference type="NCBI Taxonomy" id="486041"/>
    <lineage>
        <taxon>Eukaryota</taxon>
        <taxon>Fungi</taxon>
        <taxon>Dikarya</taxon>
        <taxon>Basidiomycota</taxon>
        <taxon>Agaricomycotina</taxon>
        <taxon>Agaricomycetes</taxon>
        <taxon>Agaricomycetidae</taxon>
        <taxon>Agaricales</taxon>
        <taxon>Agaricineae</taxon>
        <taxon>Hydnangiaceae</taxon>
        <taxon>Laccaria</taxon>
    </lineage>
</organism>
<dbReference type="EMBL" id="DS547115">
    <property type="protein sequence ID" value="EDR04861.1"/>
    <property type="molecule type" value="Genomic_DNA"/>
</dbReference>
<protein>
    <submittedName>
        <fullName evidence="1">Predicted protein</fullName>
    </submittedName>
</protein>
<dbReference type="AlphaFoldDB" id="B0DK14"/>
<keyword evidence="2" id="KW-1185">Reference proteome</keyword>
<reference evidence="1 2" key="1">
    <citation type="journal article" date="2008" name="Nature">
        <title>The genome of Laccaria bicolor provides insights into mycorrhizal symbiosis.</title>
        <authorList>
            <person name="Martin F."/>
            <person name="Aerts A."/>
            <person name="Ahren D."/>
            <person name="Brun A."/>
            <person name="Danchin E.G.J."/>
            <person name="Duchaussoy F."/>
            <person name="Gibon J."/>
            <person name="Kohler A."/>
            <person name="Lindquist E."/>
            <person name="Pereda V."/>
            <person name="Salamov A."/>
            <person name="Shapiro H.J."/>
            <person name="Wuyts J."/>
            <person name="Blaudez D."/>
            <person name="Buee M."/>
            <person name="Brokstein P."/>
            <person name="Canbaeck B."/>
            <person name="Cohen D."/>
            <person name="Courty P.E."/>
            <person name="Coutinho P.M."/>
            <person name="Delaruelle C."/>
            <person name="Detter J.C."/>
            <person name="Deveau A."/>
            <person name="DiFazio S."/>
            <person name="Duplessis S."/>
            <person name="Fraissinet-Tachet L."/>
            <person name="Lucic E."/>
            <person name="Frey-Klett P."/>
            <person name="Fourrey C."/>
            <person name="Feussner I."/>
            <person name="Gay G."/>
            <person name="Grimwood J."/>
            <person name="Hoegger P.J."/>
            <person name="Jain P."/>
            <person name="Kilaru S."/>
            <person name="Labbe J."/>
            <person name="Lin Y.C."/>
            <person name="Legue V."/>
            <person name="Le Tacon F."/>
            <person name="Marmeisse R."/>
            <person name="Melayah D."/>
            <person name="Montanini B."/>
            <person name="Muratet M."/>
            <person name="Nehls U."/>
            <person name="Niculita-Hirzel H."/>
            <person name="Oudot-Le Secq M.P."/>
            <person name="Peter M."/>
            <person name="Quesneville H."/>
            <person name="Rajashekar B."/>
            <person name="Reich M."/>
            <person name="Rouhier N."/>
            <person name="Schmutz J."/>
            <person name="Yin T."/>
            <person name="Chalot M."/>
            <person name="Henrissat B."/>
            <person name="Kuees U."/>
            <person name="Lucas S."/>
            <person name="Van de Peer Y."/>
            <person name="Podila G.K."/>
            <person name="Polle A."/>
            <person name="Pukkila P.J."/>
            <person name="Richardson P.M."/>
            <person name="Rouze P."/>
            <person name="Sanders I.R."/>
            <person name="Stajich J.E."/>
            <person name="Tunlid A."/>
            <person name="Tuskan G."/>
            <person name="Grigoriev I.V."/>
        </authorList>
    </citation>
    <scope>NUCLEOTIDE SEQUENCE [LARGE SCALE GENOMIC DNA]</scope>
    <source>
        <strain evidence="2">S238N-H82 / ATCC MYA-4686</strain>
    </source>
</reference>
<evidence type="ECO:0000313" key="2">
    <source>
        <dbReference type="Proteomes" id="UP000001194"/>
    </source>
</evidence>
<dbReference type="HOGENOM" id="CLU_1532840_0_0_1"/>
<proteinExistence type="predicted"/>
<gene>
    <name evidence="1" type="ORF">LACBIDRAFT_294894</name>
</gene>
<dbReference type="Proteomes" id="UP000001194">
    <property type="component" value="Unassembled WGS sequence"/>
</dbReference>
<dbReference type="GeneID" id="6080097"/>
<sequence>MSLPLPPSLLTTSCLSAVSSSTPTPNAYDWKSLEGVEHCQQQHHTNQPRTRTCCHVDTLLTNPGIMVNVPSPVTSGSLAWGLLPSLFHLSKPCRNYFTPHVTNYSLSRHLHHQSTKGAHGREYHDSREGSHWGFDFELVASIRHTGDNVEKYSGHAACSRLLPHLAQIVVYKQQL</sequence>
<dbReference type="KEGG" id="lbc:LACBIDRAFT_294894"/>